<comment type="caution">
    <text evidence="2">The sequence shown here is derived from an EMBL/GenBank/DDBJ whole genome shotgun (WGS) entry which is preliminary data.</text>
</comment>
<name>A0ABP9Y222_9FUNG</name>
<keyword evidence="3" id="KW-1185">Reference proteome</keyword>
<dbReference type="Proteomes" id="UP001476247">
    <property type="component" value="Unassembled WGS sequence"/>
</dbReference>
<gene>
    <name evidence="2" type="ORF">HPULCUR_006484</name>
</gene>
<feature type="region of interest" description="Disordered" evidence="1">
    <location>
        <begin position="156"/>
        <end position="175"/>
    </location>
</feature>
<proteinExistence type="predicted"/>
<organism evidence="2 3">
    <name type="scientific">Helicostylum pulchrum</name>
    <dbReference type="NCBI Taxonomy" id="562976"/>
    <lineage>
        <taxon>Eukaryota</taxon>
        <taxon>Fungi</taxon>
        <taxon>Fungi incertae sedis</taxon>
        <taxon>Mucoromycota</taxon>
        <taxon>Mucoromycotina</taxon>
        <taxon>Mucoromycetes</taxon>
        <taxon>Mucorales</taxon>
        <taxon>Mucorineae</taxon>
        <taxon>Mucoraceae</taxon>
        <taxon>Helicostylum</taxon>
    </lineage>
</organism>
<reference evidence="2 3" key="1">
    <citation type="submission" date="2024-04" db="EMBL/GenBank/DDBJ databases">
        <title>genome sequences of Mucor flavus KT1a and Helicostylum pulchrum KT1b strains isolation_sourced from the surface of a dry-aged beef.</title>
        <authorList>
            <person name="Toyotome T."/>
            <person name="Hosono M."/>
            <person name="Torimaru M."/>
            <person name="Fukuda K."/>
            <person name="Mikami N."/>
        </authorList>
    </citation>
    <scope>NUCLEOTIDE SEQUENCE [LARGE SCALE GENOMIC DNA]</scope>
    <source>
        <strain evidence="2 3">KT1b</strain>
    </source>
</reference>
<dbReference type="EMBL" id="BAABUJ010000017">
    <property type="protein sequence ID" value="GAA5801042.1"/>
    <property type="molecule type" value="Genomic_DNA"/>
</dbReference>
<protein>
    <submittedName>
        <fullName evidence="2">Uncharacterized protein</fullName>
    </submittedName>
</protein>
<accession>A0ABP9Y222</accession>
<evidence type="ECO:0000313" key="3">
    <source>
        <dbReference type="Proteomes" id="UP001476247"/>
    </source>
</evidence>
<evidence type="ECO:0000256" key="1">
    <source>
        <dbReference type="SAM" id="MobiDB-lite"/>
    </source>
</evidence>
<evidence type="ECO:0000313" key="2">
    <source>
        <dbReference type="EMBL" id="GAA5801042.1"/>
    </source>
</evidence>
<sequence length="175" mass="20218">MDIYMDDFLRFHPTTKHYSKKLFATIDNMKSLLKNEKSNIRKDKSDNKNMKKIIVKITKVFRDVTNNGRLKCWIREEITENEFTTRFVIPVIDLILKPYKSKLVFKPGEQKLVLVKDYENSALTEDDTRLPEPNIDGIIKNTDVDVVFSLLEVSGSPDSASINTKASQTSWTATR</sequence>